<keyword evidence="4" id="KW-1185">Reference proteome</keyword>
<evidence type="ECO:0000313" key="4">
    <source>
        <dbReference type="Proteomes" id="UP000183047"/>
    </source>
</evidence>
<organism evidence="3 4">
    <name type="scientific">Butyrivibrio hungatei</name>
    <dbReference type="NCBI Taxonomy" id="185008"/>
    <lineage>
        <taxon>Bacteria</taxon>
        <taxon>Bacillati</taxon>
        <taxon>Bacillota</taxon>
        <taxon>Clostridia</taxon>
        <taxon>Lachnospirales</taxon>
        <taxon>Lachnospiraceae</taxon>
        <taxon>Butyrivibrio</taxon>
    </lineage>
</organism>
<feature type="region of interest" description="Disordered" evidence="1">
    <location>
        <begin position="37"/>
        <end position="90"/>
    </location>
</feature>
<name>A0A1G5AF29_9FIRM</name>
<feature type="signal peptide" evidence="2">
    <location>
        <begin position="1"/>
        <end position="21"/>
    </location>
</feature>
<protein>
    <recommendedName>
        <fullName evidence="5">Lipoprotein</fullName>
    </recommendedName>
</protein>
<feature type="compositionally biased region" description="Acidic residues" evidence="1">
    <location>
        <begin position="46"/>
        <end position="77"/>
    </location>
</feature>
<evidence type="ECO:0000256" key="2">
    <source>
        <dbReference type="SAM" id="SignalP"/>
    </source>
</evidence>
<feature type="chain" id="PRO_5010383929" description="Lipoprotein" evidence="2">
    <location>
        <begin position="22"/>
        <end position="225"/>
    </location>
</feature>
<proteinExistence type="predicted"/>
<reference evidence="4" key="1">
    <citation type="submission" date="2016-10" db="EMBL/GenBank/DDBJ databases">
        <authorList>
            <person name="Varghese N."/>
            <person name="Submissions S."/>
        </authorList>
    </citation>
    <scope>NUCLEOTIDE SEQUENCE [LARGE SCALE GENOMIC DNA]</scope>
    <source>
        <strain evidence="4">XBD2006</strain>
    </source>
</reference>
<dbReference type="EMBL" id="FMUR01000003">
    <property type="protein sequence ID" value="SCX76503.1"/>
    <property type="molecule type" value="Genomic_DNA"/>
</dbReference>
<dbReference type="PROSITE" id="PS51257">
    <property type="entry name" value="PROKAR_LIPOPROTEIN"/>
    <property type="match status" value="1"/>
</dbReference>
<sequence length="225" mass="24924">MKAKLVRKVLSYMVVAIMATAMLTGCNPKEVIEETGVTDVLSGDSNDAEVTSDENTDTENDTDSDVAEETTDGELSDGAEAKEEVYKDPNGWSVPYDPTYFKVDRQSDKVVFTYTGGKGEPATITFKYQEGKSGKELADDFAKEYGGAQIEDREDFMYVENVKSYFINKEPEDSSKGPFVSAFTRDYKDGGFSMEVYEKFVGDDIEDTNTSDMVTLILGGIQFDK</sequence>
<gene>
    <name evidence="3" type="ORF">SAMN02910451_00196</name>
</gene>
<keyword evidence="2" id="KW-0732">Signal</keyword>
<accession>A0A1G5AF29</accession>
<evidence type="ECO:0000313" key="3">
    <source>
        <dbReference type="EMBL" id="SCX76503.1"/>
    </source>
</evidence>
<dbReference type="AlphaFoldDB" id="A0A1G5AF29"/>
<dbReference type="Proteomes" id="UP000183047">
    <property type="component" value="Unassembled WGS sequence"/>
</dbReference>
<dbReference type="OrthoDB" id="2051386at2"/>
<evidence type="ECO:0000256" key="1">
    <source>
        <dbReference type="SAM" id="MobiDB-lite"/>
    </source>
</evidence>
<evidence type="ECO:0008006" key="5">
    <source>
        <dbReference type="Google" id="ProtNLM"/>
    </source>
</evidence>
<dbReference type="RefSeq" id="WP_074461039.1">
    <property type="nucleotide sequence ID" value="NZ_FMUR01000003.1"/>
</dbReference>